<evidence type="ECO:0000256" key="1">
    <source>
        <dbReference type="ARBA" id="ARBA00008857"/>
    </source>
</evidence>
<dbReference type="InterPro" id="IPR013762">
    <property type="entry name" value="Integrase-like_cat_sf"/>
</dbReference>
<dbReference type="STRING" id="1423774.FD31_GL002644"/>
<dbReference type="Pfam" id="PF14657">
    <property type="entry name" value="Arm-DNA-bind_4"/>
    <property type="match status" value="1"/>
</dbReference>
<organism evidence="6 7">
    <name type="scientific">Companilactobacillus nantensis DSM 16982</name>
    <dbReference type="NCBI Taxonomy" id="1423774"/>
    <lineage>
        <taxon>Bacteria</taxon>
        <taxon>Bacillati</taxon>
        <taxon>Bacillota</taxon>
        <taxon>Bacilli</taxon>
        <taxon>Lactobacillales</taxon>
        <taxon>Lactobacillaceae</taxon>
        <taxon>Companilactobacillus</taxon>
    </lineage>
</organism>
<dbReference type="Proteomes" id="UP000051302">
    <property type="component" value="Unassembled WGS sequence"/>
</dbReference>
<dbReference type="InterPro" id="IPR002104">
    <property type="entry name" value="Integrase_catalytic"/>
</dbReference>
<dbReference type="CDD" id="cd01189">
    <property type="entry name" value="INT_ICEBs1_C_like"/>
    <property type="match status" value="1"/>
</dbReference>
<dbReference type="PATRIC" id="fig|1423774.3.peg.2751"/>
<evidence type="ECO:0000256" key="4">
    <source>
        <dbReference type="ARBA" id="ARBA00023172"/>
    </source>
</evidence>
<accession>A0A0R1WHS1</accession>
<name>A0A0R1WHS1_9LACO</name>
<dbReference type="Gene3D" id="1.10.150.130">
    <property type="match status" value="1"/>
</dbReference>
<comment type="caution">
    <text evidence="6">The sequence shown here is derived from an EMBL/GenBank/DDBJ whole genome shotgun (WGS) entry which is preliminary data.</text>
</comment>
<keyword evidence="2" id="KW-0229">DNA integration</keyword>
<evidence type="ECO:0000256" key="2">
    <source>
        <dbReference type="ARBA" id="ARBA00022908"/>
    </source>
</evidence>
<protein>
    <submittedName>
        <fullName evidence="6">Phage integrase</fullName>
    </submittedName>
</protein>
<dbReference type="SUPFAM" id="SSF56349">
    <property type="entry name" value="DNA breaking-rejoining enzymes"/>
    <property type="match status" value="1"/>
</dbReference>
<reference evidence="6 7" key="1">
    <citation type="journal article" date="2015" name="Genome Announc.">
        <title>Expanding the biotechnology potential of lactobacilli through comparative genomics of 213 strains and associated genera.</title>
        <authorList>
            <person name="Sun Z."/>
            <person name="Harris H.M."/>
            <person name="McCann A."/>
            <person name="Guo C."/>
            <person name="Argimon S."/>
            <person name="Zhang W."/>
            <person name="Yang X."/>
            <person name="Jeffery I.B."/>
            <person name="Cooney J.C."/>
            <person name="Kagawa T.F."/>
            <person name="Liu W."/>
            <person name="Song Y."/>
            <person name="Salvetti E."/>
            <person name="Wrobel A."/>
            <person name="Rasinkangas P."/>
            <person name="Parkhill J."/>
            <person name="Rea M.C."/>
            <person name="O'Sullivan O."/>
            <person name="Ritari J."/>
            <person name="Douillard F.P."/>
            <person name="Paul Ross R."/>
            <person name="Yang R."/>
            <person name="Briner A.E."/>
            <person name="Felis G.E."/>
            <person name="de Vos W.M."/>
            <person name="Barrangou R."/>
            <person name="Klaenhammer T.R."/>
            <person name="Caufield P.W."/>
            <person name="Cui Y."/>
            <person name="Zhang H."/>
            <person name="O'Toole P.W."/>
        </authorList>
    </citation>
    <scope>NUCLEOTIDE SEQUENCE [LARGE SCALE GENOMIC DNA]</scope>
    <source>
        <strain evidence="6 7">DSM 16982</strain>
    </source>
</reference>
<evidence type="ECO:0000259" key="5">
    <source>
        <dbReference type="PROSITE" id="PS51898"/>
    </source>
</evidence>
<dbReference type="PROSITE" id="PS51898">
    <property type="entry name" value="TYR_RECOMBINASE"/>
    <property type="match status" value="1"/>
</dbReference>
<dbReference type="RefSeq" id="WP_057891718.1">
    <property type="nucleotide sequence ID" value="NZ_AZFV01000009.1"/>
</dbReference>
<proteinExistence type="inferred from homology"/>
<comment type="similarity">
    <text evidence="1">Belongs to the 'phage' integrase family.</text>
</comment>
<dbReference type="Pfam" id="PF14659">
    <property type="entry name" value="Phage_int_SAM_3"/>
    <property type="match status" value="1"/>
</dbReference>
<sequence>MAYIKQYKTKSGTKLWMCQFSSGTDPLTGKVKRSTKRGFKTRRQAELAASRAMVNVDNYGYSEKQTTKFSEVYEYFIKSYKNTVKESTLNRVLGIFKHHILPIFGSREIKKITVPMCQEAVNKWSKELTSFDKIKDYASLVFKEAKRLKITYDNPMELIIMPHLNKDLVEQDNDNYWDKKQVQKFLKCLDLEYSGRNEKAVAFFRLALFTGARKGELLALTISDLDLKNNTLRINKTVSRSIDNIPIISTPKTKRSIRTIGLDKETSLTMKKWIIELRKEMFELGYNTDNSDQLLFPNTQNSLLSLTKANKWLDHICSKYDLKRITVHGLRHTTCSLLLEAGASIKEVQLQLGHSDASQILNVYWHMSKLSRKNTINKMANFVNM</sequence>
<dbReference type="InterPro" id="IPR028259">
    <property type="entry name" value="AP2-like_int_N"/>
</dbReference>
<gene>
    <name evidence="6" type="ORF">FD31_GL002644</name>
</gene>
<dbReference type="InterPro" id="IPR010998">
    <property type="entry name" value="Integrase_recombinase_N"/>
</dbReference>
<dbReference type="Gene3D" id="1.10.443.10">
    <property type="entry name" value="Intergrase catalytic core"/>
    <property type="match status" value="1"/>
</dbReference>
<dbReference type="InterPro" id="IPR050808">
    <property type="entry name" value="Phage_Integrase"/>
</dbReference>
<dbReference type="AlphaFoldDB" id="A0A0R1WHS1"/>
<dbReference type="EMBL" id="AZFV01000009">
    <property type="protein sequence ID" value="KRM17454.1"/>
    <property type="molecule type" value="Genomic_DNA"/>
</dbReference>
<dbReference type="InterPro" id="IPR011010">
    <property type="entry name" value="DNA_brk_join_enz"/>
</dbReference>
<evidence type="ECO:0000256" key="3">
    <source>
        <dbReference type="ARBA" id="ARBA00023125"/>
    </source>
</evidence>
<evidence type="ECO:0000313" key="7">
    <source>
        <dbReference type="Proteomes" id="UP000051302"/>
    </source>
</evidence>
<keyword evidence="4" id="KW-0233">DNA recombination</keyword>
<dbReference type="InterPro" id="IPR004107">
    <property type="entry name" value="Integrase_SAM-like_N"/>
</dbReference>
<dbReference type="GO" id="GO:0006310">
    <property type="term" value="P:DNA recombination"/>
    <property type="evidence" value="ECO:0007669"/>
    <property type="project" value="UniProtKB-KW"/>
</dbReference>
<evidence type="ECO:0000313" key="6">
    <source>
        <dbReference type="EMBL" id="KRM17454.1"/>
    </source>
</evidence>
<dbReference type="Pfam" id="PF00589">
    <property type="entry name" value="Phage_integrase"/>
    <property type="match status" value="1"/>
</dbReference>
<dbReference type="PANTHER" id="PTHR30629">
    <property type="entry name" value="PROPHAGE INTEGRASE"/>
    <property type="match status" value="1"/>
</dbReference>
<dbReference type="GO" id="GO:0015074">
    <property type="term" value="P:DNA integration"/>
    <property type="evidence" value="ECO:0007669"/>
    <property type="project" value="UniProtKB-KW"/>
</dbReference>
<keyword evidence="3" id="KW-0238">DNA-binding</keyword>
<dbReference type="PANTHER" id="PTHR30629:SF2">
    <property type="entry name" value="PROPHAGE INTEGRASE INTS-RELATED"/>
    <property type="match status" value="1"/>
</dbReference>
<feature type="domain" description="Tyr recombinase" evidence="5">
    <location>
        <begin position="172"/>
        <end position="377"/>
    </location>
</feature>
<keyword evidence="7" id="KW-1185">Reference proteome</keyword>
<dbReference type="GO" id="GO:0003677">
    <property type="term" value="F:DNA binding"/>
    <property type="evidence" value="ECO:0007669"/>
    <property type="project" value="UniProtKB-KW"/>
</dbReference>